<accession>A0ABN1YH12</accession>
<protein>
    <submittedName>
        <fullName evidence="2">Uncharacterized protein</fullName>
    </submittedName>
</protein>
<organism evidence="2 3">
    <name type="scientific">Kitasatospora putterlickiae</name>
    <dbReference type="NCBI Taxonomy" id="221725"/>
    <lineage>
        <taxon>Bacteria</taxon>
        <taxon>Bacillati</taxon>
        <taxon>Actinomycetota</taxon>
        <taxon>Actinomycetes</taxon>
        <taxon>Kitasatosporales</taxon>
        <taxon>Streptomycetaceae</taxon>
        <taxon>Kitasatospora</taxon>
    </lineage>
</organism>
<sequence>MVAPPERVDVGALGAARGAGVGPEHPFVGGADGVDGGERGEQQADPDGRGGGDGEQPGDGLPAAADGEAQGEGYHEATRPAGALPAGWPVESVRARPSRTTASRSA</sequence>
<feature type="compositionally biased region" description="Basic and acidic residues" evidence="1">
    <location>
        <begin position="36"/>
        <end position="52"/>
    </location>
</feature>
<reference evidence="2 3" key="1">
    <citation type="journal article" date="2019" name="Int. J. Syst. Evol. Microbiol.">
        <title>The Global Catalogue of Microorganisms (GCM) 10K type strain sequencing project: providing services to taxonomists for standard genome sequencing and annotation.</title>
        <authorList>
            <consortium name="The Broad Institute Genomics Platform"/>
            <consortium name="The Broad Institute Genome Sequencing Center for Infectious Disease"/>
            <person name="Wu L."/>
            <person name="Ma J."/>
        </authorList>
    </citation>
    <scope>NUCLEOTIDE SEQUENCE [LARGE SCALE GENOMIC DNA]</scope>
    <source>
        <strain evidence="2 3">JCM 12393</strain>
    </source>
</reference>
<comment type="caution">
    <text evidence="2">The sequence shown here is derived from an EMBL/GenBank/DDBJ whole genome shotgun (WGS) entry which is preliminary data.</text>
</comment>
<evidence type="ECO:0000256" key="1">
    <source>
        <dbReference type="SAM" id="MobiDB-lite"/>
    </source>
</evidence>
<evidence type="ECO:0000313" key="3">
    <source>
        <dbReference type="Proteomes" id="UP001499863"/>
    </source>
</evidence>
<name>A0ABN1YH12_9ACTN</name>
<dbReference type="EMBL" id="BAAAKJ010000456">
    <property type="protein sequence ID" value="GAA1413386.1"/>
    <property type="molecule type" value="Genomic_DNA"/>
</dbReference>
<dbReference type="Proteomes" id="UP001499863">
    <property type="component" value="Unassembled WGS sequence"/>
</dbReference>
<gene>
    <name evidence="2" type="ORF">GCM10009639_66480</name>
</gene>
<feature type="region of interest" description="Disordered" evidence="1">
    <location>
        <begin position="14"/>
        <end position="106"/>
    </location>
</feature>
<keyword evidence="3" id="KW-1185">Reference proteome</keyword>
<proteinExistence type="predicted"/>
<evidence type="ECO:0000313" key="2">
    <source>
        <dbReference type="EMBL" id="GAA1413386.1"/>
    </source>
</evidence>